<dbReference type="Proteomes" id="UP001201812">
    <property type="component" value="Unassembled WGS sequence"/>
</dbReference>
<evidence type="ECO:0000313" key="7">
    <source>
        <dbReference type="Proteomes" id="UP001201812"/>
    </source>
</evidence>
<feature type="domain" description="Exportin-1/Importin-beta-like" evidence="5">
    <location>
        <begin position="103"/>
        <end position="208"/>
    </location>
</feature>
<dbReference type="InterPro" id="IPR016024">
    <property type="entry name" value="ARM-type_fold"/>
</dbReference>
<evidence type="ECO:0000256" key="4">
    <source>
        <dbReference type="ARBA" id="ARBA00023242"/>
    </source>
</evidence>
<dbReference type="EMBL" id="JAKKPZ010000009">
    <property type="protein sequence ID" value="KAI1717271.1"/>
    <property type="molecule type" value="Genomic_DNA"/>
</dbReference>
<dbReference type="InterPro" id="IPR013598">
    <property type="entry name" value="Exportin-1/Importin-b-like"/>
</dbReference>
<comment type="subcellular location">
    <subcellularLocation>
        <location evidence="1">Nucleus</location>
    </subcellularLocation>
</comment>
<evidence type="ECO:0000256" key="3">
    <source>
        <dbReference type="ARBA" id="ARBA00022448"/>
    </source>
</evidence>
<evidence type="ECO:0000313" key="6">
    <source>
        <dbReference type="EMBL" id="KAI1717271.1"/>
    </source>
</evidence>
<keyword evidence="7" id="KW-1185">Reference proteome</keyword>
<dbReference type="PANTHER" id="PTHR12363:SF33">
    <property type="entry name" value="IMPORTIN-13"/>
    <property type="match status" value="1"/>
</dbReference>
<evidence type="ECO:0000256" key="1">
    <source>
        <dbReference type="ARBA" id="ARBA00004123"/>
    </source>
</evidence>
<dbReference type="GO" id="GO:0006606">
    <property type="term" value="P:protein import into nucleus"/>
    <property type="evidence" value="ECO:0007669"/>
    <property type="project" value="TreeGrafter"/>
</dbReference>
<dbReference type="Gene3D" id="1.25.10.10">
    <property type="entry name" value="Leucine-rich Repeat Variant"/>
    <property type="match status" value="1"/>
</dbReference>
<dbReference type="GO" id="GO:0005737">
    <property type="term" value="C:cytoplasm"/>
    <property type="evidence" value="ECO:0007669"/>
    <property type="project" value="TreeGrafter"/>
</dbReference>
<evidence type="ECO:0000256" key="2">
    <source>
        <dbReference type="ARBA" id="ARBA00007991"/>
    </source>
</evidence>
<protein>
    <submittedName>
        <fullName evidence="6">Exportin 1-like protein domain-containing protein</fullName>
    </submittedName>
</protein>
<accession>A0AAD4R8R3</accession>
<proteinExistence type="inferred from homology"/>
<dbReference type="InterPro" id="IPR051345">
    <property type="entry name" value="Importin_beta-like_NTR"/>
</dbReference>
<dbReference type="AlphaFoldDB" id="A0AAD4R8R3"/>
<dbReference type="GO" id="GO:0005634">
    <property type="term" value="C:nucleus"/>
    <property type="evidence" value="ECO:0007669"/>
    <property type="project" value="UniProtKB-SubCell"/>
</dbReference>
<keyword evidence="3" id="KW-0813">Transport</keyword>
<dbReference type="Pfam" id="PF08389">
    <property type="entry name" value="Xpo1"/>
    <property type="match status" value="1"/>
</dbReference>
<comment type="caution">
    <text evidence="6">The sequence shown here is derived from an EMBL/GenBank/DDBJ whole genome shotgun (WGS) entry which is preliminary data.</text>
</comment>
<gene>
    <name evidence="6" type="ORF">DdX_07010</name>
</gene>
<organism evidence="6 7">
    <name type="scientific">Ditylenchus destructor</name>
    <dbReference type="NCBI Taxonomy" id="166010"/>
    <lineage>
        <taxon>Eukaryota</taxon>
        <taxon>Metazoa</taxon>
        <taxon>Ecdysozoa</taxon>
        <taxon>Nematoda</taxon>
        <taxon>Chromadorea</taxon>
        <taxon>Rhabditida</taxon>
        <taxon>Tylenchina</taxon>
        <taxon>Tylenchomorpha</taxon>
        <taxon>Sphaerularioidea</taxon>
        <taxon>Anguinidae</taxon>
        <taxon>Anguininae</taxon>
        <taxon>Ditylenchus</taxon>
    </lineage>
</organism>
<dbReference type="InterPro" id="IPR011989">
    <property type="entry name" value="ARM-like"/>
</dbReference>
<comment type="similarity">
    <text evidence="2">Belongs to the importin beta family.</text>
</comment>
<reference evidence="6" key="1">
    <citation type="submission" date="2022-01" db="EMBL/GenBank/DDBJ databases">
        <title>Genome Sequence Resource for Two Populations of Ditylenchus destructor, the Migratory Endoparasitic Phytonematode.</title>
        <authorList>
            <person name="Zhang H."/>
            <person name="Lin R."/>
            <person name="Xie B."/>
        </authorList>
    </citation>
    <scope>NUCLEOTIDE SEQUENCE</scope>
    <source>
        <strain evidence="6">BazhouSP</strain>
    </source>
</reference>
<sequence length="955" mass="107644">MADINPEQLSQAIMEFYNTRDESLRKEVQSSLNKLQERPECWSVSMALVQPNFPAIVQFYGAKSLADLLTRRFDEIVVSQEKTQEIRDFFLHKLTADAQSLPHSLLNTLSTGLALLILKCVPDIWSEPFRELCELWTSQQELLLRILAEVASEYNRLNMGWKAKRILKTELMKVCPDIVKIAHAALVDPESSPSVKNAAVECIESWLKLPGTKVTDFLEALTSLFDNVSNDIVALTRILCTLRSNDDLPNLPRLIKQITQFIVVTVCPMIINEINNVITSEAYDPAEQLGDIIPLICAVAEFCHGFIRQIVISAVDSTDTEFVNTYFALCMFFTQLSTIDGIYPCKECISDLPETFWSALREELTHADDDKPFGENKKILCTESAKFFTQILHSSINKIAYLPEVEAACDKSQMEQFDLYRITRGDVSSNALQISPIDTLNILTSSLDTFLQQRDIYRAEAVLYYMKEAADFLTGDNFNAISPSICRCGVFLDSFDHKERSLARYGTTLMELLQQVEHLIVLSSNVNQLLPEIIKLVLSFFNIPGLDAKCIDTLAVFLKKREIAFEMVLDPIISGCYAYFQNETNPADTRINAIRCIGLGLSLRPSDFVLNSLDQILSPRLISLKETLSVSLQVISEQQKEKVIFELSVLEQLVGTLEANKALDNSQEQRSPIQMIISQCIPIFDVLLSHSDTSSEIVGRICDVLRAGAISLQLPLLSTFLESYINYLNVLIFKNPAPACEVAKMVFFAYRADTQYAPLLVQCLSNWYVKHSTELSQNETLGVAELDENMLELAYHILRKCWKMLTNATTHSEMMAQETQKFIQSLCWIAVKVIERSREVSKVRESFRTLLVVVKNCTESDNVIIRQSLESVADNIITVSFLSIKSELITPFAPCIAEVLFSFAKAYPSQTRSAIVKLPGGDSQQTKVLFSHTLSLKNFKFFVNEVHQSALKGIS</sequence>
<dbReference type="PANTHER" id="PTHR12363">
    <property type="entry name" value="TRANSPORTIN 3 AND IMPORTIN 13"/>
    <property type="match status" value="1"/>
</dbReference>
<name>A0AAD4R8R3_9BILA</name>
<keyword evidence="4" id="KW-0539">Nucleus</keyword>
<evidence type="ECO:0000259" key="5">
    <source>
        <dbReference type="Pfam" id="PF08389"/>
    </source>
</evidence>
<dbReference type="SUPFAM" id="SSF48371">
    <property type="entry name" value="ARM repeat"/>
    <property type="match status" value="1"/>
</dbReference>